<sequence>MDARPESHYNFGDIENQMKNLENSSWTTPQTEISVFDYISIITFEGETIVSIAALTLTDIANLIKLYLLETIAKIWMSNLCKILQNAILSYVENNSLSSSSKLIANNIQPTATTYEFRIHAVMIKLTTNLRVQPIQVCSDELKTKVTRKELVRTPKLSSSTTSL</sequence>
<accession>A0A5N5GJJ3</accession>
<dbReference type="EMBL" id="SMOL01000487">
    <property type="protein sequence ID" value="KAB2610934.1"/>
    <property type="molecule type" value="Genomic_DNA"/>
</dbReference>
<evidence type="ECO:0000313" key="1">
    <source>
        <dbReference type="EMBL" id="KAB2610934.1"/>
    </source>
</evidence>
<dbReference type="Proteomes" id="UP000327157">
    <property type="component" value="Chromosome 17"/>
</dbReference>
<reference evidence="1 2" key="3">
    <citation type="submission" date="2019-11" db="EMBL/GenBank/DDBJ databases">
        <title>A de novo genome assembly of a pear dwarfing rootstock.</title>
        <authorList>
            <person name="Wang F."/>
            <person name="Wang J."/>
            <person name="Li S."/>
            <person name="Zhang Y."/>
            <person name="Fang M."/>
            <person name="Ma L."/>
            <person name="Zhao Y."/>
            <person name="Jiang S."/>
        </authorList>
    </citation>
    <scope>NUCLEOTIDE SEQUENCE [LARGE SCALE GENOMIC DNA]</scope>
    <source>
        <strain evidence="1">S2</strain>
        <tissue evidence="1">Leaf</tissue>
    </source>
</reference>
<reference evidence="2" key="2">
    <citation type="submission" date="2019-10" db="EMBL/GenBank/DDBJ databases">
        <title>A de novo genome assembly of a pear dwarfing rootstock.</title>
        <authorList>
            <person name="Wang F."/>
            <person name="Wang J."/>
            <person name="Li S."/>
            <person name="Zhang Y."/>
            <person name="Fang M."/>
            <person name="Ma L."/>
            <person name="Zhao Y."/>
            <person name="Jiang S."/>
        </authorList>
    </citation>
    <scope>NUCLEOTIDE SEQUENCE [LARGE SCALE GENOMIC DNA]</scope>
</reference>
<proteinExistence type="predicted"/>
<name>A0A5N5GJJ3_9ROSA</name>
<protein>
    <submittedName>
        <fullName evidence="1">Uncharacterized protein</fullName>
    </submittedName>
</protein>
<reference evidence="1 2" key="1">
    <citation type="submission" date="2019-09" db="EMBL/GenBank/DDBJ databases">
        <authorList>
            <person name="Ou C."/>
        </authorList>
    </citation>
    <scope>NUCLEOTIDE SEQUENCE [LARGE SCALE GENOMIC DNA]</scope>
    <source>
        <strain evidence="1">S2</strain>
        <tissue evidence="1">Leaf</tissue>
    </source>
</reference>
<organism evidence="1 2">
    <name type="scientific">Pyrus ussuriensis x Pyrus communis</name>
    <dbReference type="NCBI Taxonomy" id="2448454"/>
    <lineage>
        <taxon>Eukaryota</taxon>
        <taxon>Viridiplantae</taxon>
        <taxon>Streptophyta</taxon>
        <taxon>Embryophyta</taxon>
        <taxon>Tracheophyta</taxon>
        <taxon>Spermatophyta</taxon>
        <taxon>Magnoliopsida</taxon>
        <taxon>eudicotyledons</taxon>
        <taxon>Gunneridae</taxon>
        <taxon>Pentapetalae</taxon>
        <taxon>rosids</taxon>
        <taxon>fabids</taxon>
        <taxon>Rosales</taxon>
        <taxon>Rosaceae</taxon>
        <taxon>Amygdaloideae</taxon>
        <taxon>Maleae</taxon>
        <taxon>Pyrus</taxon>
    </lineage>
</organism>
<gene>
    <name evidence="1" type="ORF">D8674_018966</name>
</gene>
<evidence type="ECO:0000313" key="2">
    <source>
        <dbReference type="Proteomes" id="UP000327157"/>
    </source>
</evidence>
<keyword evidence="2" id="KW-1185">Reference proteome</keyword>
<comment type="caution">
    <text evidence="1">The sequence shown here is derived from an EMBL/GenBank/DDBJ whole genome shotgun (WGS) entry which is preliminary data.</text>
</comment>
<dbReference type="AlphaFoldDB" id="A0A5N5GJJ3"/>